<feature type="transmembrane region" description="Helical" evidence="1">
    <location>
        <begin position="343"/>
        <end position="362"/>
    </location>
</feature>
<feature type="transmembrane region" description="Helical" evidence="1">
    <location>
        <begin position="216"/>
        <end position="235"/>
    </location>
</feature>
<feature type="transmembrane region" description="Helical" evidence="1">
    <location>
        <begin position="184"/>
        <end position="209"/>
    </location>
</feature>
<name>A0ABW1W089_9GAMM</name>
<accession>A0ABW1W089</accession>
<feature type="transmembrane region" description="Helical" evidence="1">
    <location>
        <begin position="6"/>
        <end position="29"/>
    </location>
</feature>
<gene>
    <name evidence="2" type="ORF">ACFP9W_07940</name>
</gene>
<dbReference type="Proteomes" id="UP001596230">
    <property type="component" value="Unassembled WGS sequence"/>
</dbReference>
<keyword evidence="1" id="KW-0812">Transmembrane</keyword>
<dbReference type="InterPro" id="IPR049458">
    <property type="entry name" value="EpsG-like"/>
</dbReference>
<comment type="caution">
    <text evidence="2">The sequence shown here is derived from an EMBL/GenBank/DDBJ whole genome shotgun (WGS) entry which is preliminary data.</text>
</comment>
<dbReference type="RefSeq" id="WP_385949211.1">
    <property type="nucleotide sequence ID" value="NZ_JBHSUB010000008.1"/>
</dbReference>
<evidence type="ECO:0000313" key="3">
    <source>
        <dbReference type="Proteomes" id="UP001596230"/>
    </source>
</evidence>
<feature type="transmembrane region" description="Helical" evidence="1">
    <location>
        <begin position="139"/>
        <end position="172"/>
    </location>
</feature>
<organism evidence="2 3">
    <name type="scientific">Tatumella terrea</name>
    <dbReference type="NCBI Taxonomy" id="419007"/>
    <lineage>
        <taxon>Bacteria</taxon>
        <taxon>Pseudomonadati</taxon>
        <taxon>Pseudomonadota</taxon>
        <taxon>Gammaproteobacteria</taxon>
        <taxon>Enterobacterales</taxon>
        <taxon>Erwiniaceae</taxon>
        <taxon>Tatumella</taxon>
    </lineage>
</organism>
<reference evidence="3" key="1">
    <citation type="journal article" date="2019" name="Int. J. Syst. Evol. Microbiol.">
        <title>The Global Catalogue of Microorganisms (GCM) 10K type strain sequencing project: providing services to taxonomists for standard genome sequencing and annotation.</title>
        <authorList>
            <consortium name="The Broad Institute Genomics Platform"/>
            <consortium name="The Broad Institute Genome Sequencing Center for Infectious Disease"/>
            <person name="Wu L."/>
            <person name="Ma J."/>
        </authorList>
    </citation>
    <scope>NUCLEOTIDE SEQUENCE [LARGE SCALE GENOMIC DNA]</scope>
    <source>
        <strain evidence="3">CGMCC 1.18518</strain>
    </source>
</reference>
<keyword evidence="1" id="KW-0472">Membrane</keyword>
<evidence type="ECO:0000256" key="1">
    <source>
        <dbReference type="SAM" id="Phobius"/>
    </source>
</evidence>
<keyword evidence="1" id="KW-1133">Transmembrane helix</keyword>
<proteinExistence type="predicted"/>
<protein>
    <submittedName>
        <fullName evidence="2">EpsG family protein</fullName>
    </submittedName>
</protein>
<dbReference type="Pfam" id="PF14897">
    <property type="entry name" value="EpsG"/>
    <property type="match status" value="1"/>
</dbReference>
<sequence>MKINIKILRSFILIMICPILGFFGVIANFTRKNQGFSIALISLFSGIMVTMIPPYEDLSRRFYETYNVYGDTTTLREAIQGHVDVIYYVLTLLIKKSGLPFYYVSVIVVISSVFNHLTALKMAVNKNYEATDRKLKYYYIFYLSFVNIIVIALGLRMGWGVSFVILGVSSYFFARRNNTFRSIVLLIIACLVHFAMIFAFLILAVSFFVKIQKKHVPLLVVASIVSGKLIVPYVLGNFSLGGISQYAINGYVDNDSFADASTNLHENMVNYYNYMLAAVLLIFSFTHENESTRKYNSFVSLYISGCFLFSSFYIAFNRYFIELGIYFYLISFLLSKRKSLEKYMLFVFVFSLLNLSFSTIYLQRRPIMLGEMWKSLVTPPVFYLNRSEEDFEGKLKYINSDGDWIGHELGK</sequence>
<feature type="transmembrane region" description="Helical" evidence="1">
    <location>
        <begin position="271"/>
        <end position="287"/>
    </location>
</feature>
<dbReference type="EMBL" id="JBHSUB010000008">
    <property type="protein sequence ID" value="MFC6378018.1"/>
    <property type="molecule type" value="Genomic_DNA"/>
</dbReference>
<feature type="transmembrane region" description="Helical" evidence="1">
    <location>
        <begin position="36"/>
        <end position="55"/>
    </location>
</feature>
<keyword evidence="3" id="KW-1185">Reference proteome</keyword>
<feature type="transmembrane region" description="Helical" evidence="1">
    <location>
        <begin position="299"/>
        <end position="321"/>
    </location>
</feature>
<feature type="transmembrane region" description="Helical" evidence="1">
    <location>
        <begin position="100"/>
        <end position="118"/>
    </location>
</feature>
<evidence type="ECO:0000313" key="2">
    <source>
        <dbReference type="EMBL" id="MFC6378018.1"/>
    </source>
</evidence>